<sequence>MATITERGPYQFQAIVRQKGYPSRTKTFETRNDAKKWVSVIESEMHRGIFADRAECERTTLGEALGRYQKEKTIHKRSPQQEIHRIRAWQKHPLAMRSLASLRTADFAEYRDERLDVVGRNTVRLELALIGHLCTVAISEWSLPIERSWIVKGLLPKPGDARSRRLVGDEETRLLAAAEQSYALNLTLAIKLGILTGMRNGELTHLEWSQIDLEQHTISLSMTKNGDARVVPLFKAAVELLRAIPRPKDGGRLFEFHDSNGLSAAFRRACERANIVDLHFHDLRHEAASRLAPHVPATALCKLMGWRSFQMSLRYYNQLASEAVNLLHEIEHKVVRLPA</sequence>
<dbReference type="eggNOG" id="COG0582">
    <property type="taxonomic scope" value="Bacteria"/>
</dbReference>
<dbReference type="PANTHER" id="PTHR30349">
    <property type="entry name" value="PHAGE INTEGRASE-RELATED"/>
    <property type="match status" value="1"/>
</dbReference>
<protein>
    <submittedName>
        <fullName evidence="4">Phage integrase</fullName>
    </submittedName>
</protein>
<proteinExistence type="predicted"/>
<dbReference type="OrthoDB" id="662444at2"/>
<gene>
    <name evidence="4" type="ordered locus">Rfer_3039</name>
</gene>
<keyword evidence="5" id="KW-1185">Reference proteome</keyword>
<dbReference type="InterPro" id="IPR050090">
    <property type="entry name" value="Tyrosine_recombinase_XerCD"/>
</dbReference>
<dbReference type="CDD" id="cd00796">
    <property type="entry name" value="INT_Rci_Hp1_C"/>
    <property type="match status" value="1"/>
</dbReference>
<dbReference type="KEGG" id="rfr:Rfer_3039"/>
<dbReference type="InterPro" id="IPR002104">
    <property type="entry name" value="Integrase_catalytic"/>
</dbReference>
<keyword evidence="2" id="KW-0233">DNA recombination</keyword>
<dbReference type="InterPro" id="IPR013762">
    <property type="entry name" value="Integrase-like_cat_sf"/>
</dbReference>
<dbReference type="AlphaFoldDB" id="Q21U03"/>
<dbReference type="PROSITE" id="PS51898">
    <property type="entry name" value="TYR_RECOMBINASE"/>
    <property type="match status" value="1"/>
</dbReference>
<dbReference type="STRING" id="338969.Rfer_3039"/>
<dbReference type="SUPFAM" id="SSF56349">
    <property type="entry name" value="DNA breaking-rejoining enzymes"/>
    <property type="match status" value="1"/>
</dbReference>
<dbReference type="HOGENOM" id="CLU_027562_32_1_4"/>
<evidence type="ECO:0000313" key="5">
    <source>
        <dbReference type="Proteomes" id="UP000008332"/>
    </source>
</evidence>
<evidence type="ECO:0000313" key="4">
    <source>
        <dbReference type="EMBL" id="ABD70750.1"/>
    </source>
</evidence>
<dbReference type="EMBL" id="CP000267">
    <property type="protein sequence ID" value="ABD70750.1"/>
    <property type="molecule type" value="Genomic_DNA"/>
</dbReference>
<evidence type="ECO:0000256" key="2">
    <source>
        <dbReference type="ARBA" id="ARBA00023172"/>
    </source>
</evidence>
<keyword evidence="1" id="KW-0229">DNA integration</keyword>
<evidence type="ECO:0000259" key="3">
    <source>
        <dbReference type="PROSITE" id="PS51898"/>
    </source>
</evidence>
<dbReference type="RefSeq" id="WP_011465316.1">
    <property type="nucleotide sequence ID" value="NC_007908.1"/>
</dbReference>
<dbReference type="Gene3D" id="1.10.443.10">
    <property type="entry name" value="Intergrase catalytic core"/>
    <property type="match status" value="1"/>
</dbReference>
<dbReference type="GO" id="GO:0003677">
    <property type="term" value="F:DNA binding"/>
    <property type="evidence" value="ECO:0007669"/>
    <property type="project" value="InterPro"/>
</dbReference>
<dbReference type="Proteomes" id="UP000008332">
    <property type="component" value="Chromosome"/>
</dbReference>
<dbReference type="PANTHER" id="PTHR30349:SF94">
    <property type="entry name" value="INTEGRASE_RECOMBINASE HI_1414-RELATED"/>
    <property type="match status" value="1"/>
</dbReference>
<dbReference type="GO" id="GO:0006310">
    <property type="term" value="P:DNA recombination"/>
    <property type="evidence" value="ECO:0007669"/>
    <property type="project" value="UniProtKB-KW"/>
</dbReference>
<evidence type="ECO:0000256" key="1">
    <source>
        <dbReference type="ARBA" id="ARBA00022908"/>
    </source>
</evidence>
<accession>Q21U03</accession>
<reference evidence="5" key="1">
    <citation type="submission" date="2006-02" db="EMBL/GenBank/DDBJ databases">
        <title>Complete sequence of chromosome of Rhodoferax ferrireducens DSM 15236.</title>
        <authorList>
            <person name="Copeland A."/>
            <person name="Lucas S."/>
            <person name="Lapidus A."/>
            <person name="Barry K."/>
            <person name="Detter J.C."/>
            <person name="Glavina del Rio T."/>
            <person name="Hammon N."/>
            <person name="Israni S."/>
            <person name="Pitluck S."/>
            <person name="Brettin T."/>
            <person name="Bruce D."/>
            <person name="Han C."/>
            <person name="Tapia R."/>
            <person name="Gilna P."/>
            <person name="Kiss H."/>
            <person name="Schmutz J."/>
            <person name="Larimer F."/>
            <person name="Land M."/>
            <person name="Kyrpides N."/>
            <person name="Ivanova N."/>
            <person name="Richardson P."/>
        </authorList>
    </citation>
    <scope>NUCLEOTIDE SEQUENCE [LARGE SCALE GENOMIC DNA]</scope>
    <source>
        <strain evidence="5">ATCC BAA-621 / DSM 15236 / T118</strain>
    </source>
</reference>
<dbReference type="GO" id="GO:0015074">
    <property type="term" value="P:DNA integration"/>
    <property type="evidence" value="ECO:0007669"/>
    <property type="project" value="UniProtKB-KW"/>
</dbReference>
<name>Q21U03_ALBFT</name>
<dbReference type="InterPro" id="IPR011010">
    <property type="entry name" value="DNA_brk_join_enz"/>
</dbReference>
<dbReference type="Pfam" id="PF00589">
    <property type="entry name" value="Phage_integrase"/>
    <property type="match status" value="1"/>
</dbReference>
<organism evidence="4 5">
    <name type="scientific">Albidiferax ferrireducens (strain ATCC BAA-621 / DSM 15236 / T118)</name>
    <name type="common">Rhodoferax ferrireducens</name>
    <dbReference type="NCBI Taxonomy" id="338969"/>
    <lineage>
        <taxon>Bacteria</taxon>
        <taxon>Pseudomonadati</taxon>
        <taxon>Pseudomonadota</taxon>
        <taxon>Betaproteobacteria</taxon>
        <taxon>Burkholderiales</taxon>
        <taxon>Comamonadaceae</taxon>
        <taxon>Rhodoferax</taxon>
    </lineage>
</organism>
<feature type="domain" description="Tyr recombinase" evidence="3">
    <location>
        <begin position="161"/>
        <end position="329"/>
    </location>
</feature>